<proteinExistence type="inferred from homology"/>
<dbReference type="PANTHER" id="PTHR13395:SF6">
    <property type="entry name" value="SISTER CHROMATID COHESION PROTEIN DCC1"/>
    <property type="match status" value="1"/>
</dbReference>
<evidence type="ECO:0000313" key="4">
    <source>
        <dbReference type="Proteomes" id="UP000094043"/>
    </source>
</evidence>
<dbReference type="GO" id="GO:0000775">
    <property type="term" value="C:chromosome, centromeric region"/>
    <property type="evidence" value="ECO:0007669"/>
    <property type="project" value="TreeGrafter"/>
</dbReference>
<dbReference type="Proteomes" id="UP000094043">
    <property type="component" value="Chromosome 7"/>
</dbReference>
<dbReference type="Pfam" id="PF09724">
    <property type="entry name" value="Dcc1"/>
    <property type="match status" value="1"/>
</dbReference>
<sequence>MNNALPQKQVVMRFPRGSVGEETFQLLELPPEILKQVEANDSVFPLTIKGRPSDDATLHTPNATFQLRTIGISNSLLVCIPLFDGTGSFPGGRETLEIRDVCHEVLECLPVAANLERIGTVLSASAWEGISEGVLGKRKRVGEESKHMKRWTKEQLQSVIQASDEELEEGLRERNVVEVDGKMLLLPPAELKELLTIVLCLLTVHAGASSSAPTEALISSLEEHDVSPSLSAAVLGLFGEVQGDLWIADVERIVKQVGMGLLCKIKKNKRKDEFMAEWREEVGEKWTEHVSLRLLQGEHLLDPPPPSALASSSSQILRYYPFSSLPLNPSRRFAQLFQTRPRWTPEEITPFLRGLTREGDMKGRDKLVAKRRMNLFVVY</sequence>
<keyword evidence="2" id="KW-0235">DNA replication</keyword>
<dbReference type="InterPro" id="IPR019128">
    <property type="entry name" value="Dcc1"/>
</dbReference>
<evidence type="ECO:0000313" key="3">
    <source>
        <dbReference type="EMBL" id="WVN90556.1"/>
    </source>
</evidence>
<dbReference type="GO" id="GO:0006260">
    <property type="term" value="P:DNA replication"/>
    <property type="evidence" value="ECO:0007669"/>
    <property type="project" value="UniProtKB-KW"/>
</dbReference>
<protein>
    <recommendedName>
        <fullName evidence="5">Sister chromatid cohesion protein DCC1</fullName>
    </recommendedName>
</protein>
<comment type="similarity">
    <text evidence="1">Belongs to the DCC1 family.</text>
</comment>
<dbReference type="GO" id="GO:0031390">
    <property type="term" value="C:Ctf18 RFC-like complex"/>
    <property type="evidence" value="ECO:0007669"/>
    <property type="project" value="InterPro"/>
</dbReference>
<dbReference type="AlphaFoldDB" id="A0AAJ8M4E8"/>
<dbReference type="PANTHER" id="PTHR13395">
    <property type="entry name" value="SISTER CHROMATID COHESION PROTEIN DCC1-RELATED"/>
    <property type="match status" value="1"/>
</dbReference>
<dbReference type="EMBL" id="CP143790">
    <property type="protein sequence ID" value="WVN90556.1"/>
    <property type="molecule type" value="Genomic_DNA"/>
</dbReference>
<evidence type="ECO:0000256" key="1">
    <source>
        <dbReference type="ARBA" id="ARBA00007017"/>
    </source>
</evidence>
<reference evidence="3" key="1">
    <citation type="submission" date="2016-06" db="EMBL/GenBank/DDBJ databases">
        <authorList>
            <person name="Cuomo C."/>
            <person name="Litvintseva A."/>
            <person name="Heitman J."/>
            <person name="Chen Y."/>
            <person name="Sun S."/>
            <person name="Springer D."/>
            <person name="Dromer F."/>
            <person name="Young S."/>
            <person name="Zeng Q."/>
            <person name="Chapman S."/>
            <person name="Gujja S."/>
            <person name="Saif S."/>
            <person name="Birren B."/>
        </authorList>
    </citation>
    <scope>NUCLEOTIDE SEQUENCE</scope>
    <source>
        <strain evidence="3">CBS 7841</strain>
    </source>
</reference>
<dbReference type="KEGG" id="cdep:91090004"/>
<dbReference type="GeneID" id="91090004"/>
<evidence type="ECO:0000256" key="2">
    <source>
        <dbReference type="ARBA" id="ARBA00022705"/>
    </source>
</evidence>
<dbReference type="GO" id="GO:0000785">
    <property type="term" value="C:chromatin"/>
    <property type="evidence" value="ECO:0007669"/>
    <property type="project" value="TreeGrafter"/>
</dbReference>
<reference evidence="3" key="3">
    <citation type="submission" date="2024-01" db="EMBL/GenBank/DDBJ databases">
        <authorList>
            <person name="Coelho M.A."/>
            <person name="David-Palma M."/>
            <person name="Shea T."/>
            <person name="Sun S."/>
            <person name="Cuomo C.A."/>
            <person name="Heitman J."/>
        </authorList>
    </citation>
    <scope>NUCLEOTIDE SEQUENCE</scope>
    <source>
        <strain evidence="3">CBS 7841</strain>
    </source>
</reference>
<dbReference type="RefSeq" id="XP_066071256.1">
    <property type="nucleotide sequence ID" value="XM_066215159.1"/>
</dbReference>
<evidence type="ECO:0008006" key="5">
    <source>
        <dbReference type="Google" id="ProtNLM"/>
    </source>
</evidence>
<organism evidence="3 4">
    <name type="scientific">Cryptococcus depauperatus CBS 7841</name>
    <dbReference type="NCBI Taxonomy" id="1295531"/>
    <lineage>
        <taxon>Eukaryota</taxon>
        <taxon>Fungi</taxon>
        <taxon>Dikarya</taxon>
        <taxon>Basidiomycota</taxon>
        <taxon>Agaricomycotina</taxon>
        <taxon>Tremellomycetes</taxon>
        <taxon>Tremellales</taxon>
        <taxon>Cryptococcaceae</taxon>
        <taxon>Cryptococcus</taxon>
    </lineage>
</organism>
<name>A0AAJ8M4E8_9TREE</name>
<keyword evidence="4" id="KW-1185">Reference proteome</keyword>
<accession>A0AAJ8M4E8</accession>
<reference evidence="3" key="2">
    <citation type="journal article" date="2022" name="Elife">
        <title>Obligate sexual reproduction of a homothallic fungus closely related to the Cryptococcus pathogenic species complex.</title>
        <authorList>
            <person name="Passer A.R."/>
            <person name="Clancey S.A."/>
            <person name="Shea T."/>
            <person name="David-Palma M."/>
            <person name="Averette A.F."/>
            <person name="Boekhout T."/>
            <person name="Porcel B.M."/>
            <person name="Nowrousian M."/>
            <person name="Cuomo C.A."/>
            <person name="Sun S."/>
            <person name="Heitman J."/>
            <person name="Coelho M.A."/>
        </authorList>
    </citation>
    <scope>NUCLEOTIDE SEQUENCE</scope>
    <source>
        <strain evidence="3">CBS 7841</strain>
    </source>
</reference>
<dbReference type="GO" id="GO:0034088">
    <property type="term" value="P:maintenance of mitotic sister chromatid cohesion"/>
    <property type="evidence" value="ECO:0007669"/>
    <property type="project" value="TreeGrafter"/>
</dbReference>
<gene>
    <name evidence="3" type="ORF">L203_105795</name>
</gene>